<name>A0A372IQA8_9BACT</name>
<keyword evidence="2" id="KW-1185">Reference proteome</keyword>
<dbReference type="EMBL" id="QVQT01000003">
    <property type="protein sequence ID" value="RFU17137.1"/>
    <property type="molecule type" value="Genomic_DNA"/>
</dbReference>
<gene>
    <name evidence="1" type="ORF">D0Y96_10620</name>
</gene>
<protein>
    <submittedName>
        <fullName evidence="1">Uncharacterized protein</fullName>
    </submittedName>
</protein>
<proteinExistence type="predicted"/>
<evidence type="ECO:0000313" key="1">
    <source>
        <dbReference type="EMBL" id="RFU17137.1"/>
    </source>
</evidence>
<dbReference type="Proteomes" id="UP000264702">
    <property type="component" value="Unassembled WGS sequence"/>
</dbReference>
<evidence type="ECO:0000313" key="2">
    <source>
        <dbReference type="Proteomes" id="UP000264702"/>
    </source>
</evidence>
<organism evidence="1 2">
    <name type="scientific">Paracidobacterium acidisoli</name>
    <dbReference type="NCBI Taxonomy" id="2303751"/>
    <lineage>
        <taxon>Bacteria</taxon>
        <taxon>Pseudomonadati</taxon>
        <taxon>Acidobacteriota</taxon>
        <taxon>Terriglobia</taxon>
        <taxon>Terriglobales</taxon>
        <taxon>Acidobacteriaceae</taxon>
        <taxon>Paracidobacterium</taxon>
    </lineage>
</organism>
<reference evidence="1 2" key="1">
    <citation type="submission" date="2018-08" db="EMBL/GenBank/DDBJ databases">
        <title>Acidipila sp. 4G-K13, an acidobacterium isolated from forest soil.</title>
        <authorList>
            <person name="Gao Z.-H."/>
            <person name="Qiu L.-H."/>
        </authorList>
    </citation>
    <scope>NUCLEOTIDE SEQUENCE [LARGE SCALE GENOMIC DNA]</scope>
    <source>
        <strain evidence="1 2">4G-K13</strain>
    </source>
</reference>
<sequence>MKTFSSVERMMGHGLKDFAPRLFSRWRFHDDEPEVVHHKRWAPLSYEIRHAEQTDKKRRNI</sequence>
<dbReference type="AlphaFoldDB" id="A0A372IQA8"/>
<dbReference type="RefSeq" id="WP_117299476.1">
    <property type="nucleotide sequence ID" value="NZ_QVQT02000003.1"/>
</dbReference>
<accession>A0A372IQA8</accession>
<comment type="caution">
    <text evidence="1">The sequence shown here is derived from an EMBL/GenBank/DDBJ whole genome shotgun (WGS) entry which is preliminary data.</text>
</comment>